<dbReference type="AlphaFoldDB" id="A0AAP2FJQ5"/>
<evidence type="ECO:0000313" key="1">
    <source>
        <dbReference type="EMBL" id="MBQ0600910.1"/>
    </source>
</evidence>
<sequence>MSVRQKCPASLSVGTVLYSALFDICENTGKVTGTIYEEVVRSIQRRRNSTPDSPKFVNIIKKIDGLTWVDTTKPPATRYGKKPPKTEGWAPYISSMCQTTFVLGSDLPPGICTTKLLAIKAAISDLQNDIKWYDGEIAEHKKKLIPDEEHITELLREKGDVEKSLRLAKSYLTKERNRKVAEKK</sequence>
<dbReference type="RefSeq" id="WP_210846312.1">
    <property type="nucleotide sequence ID" value="NZ_JAGKON010000013.1"/>
</dbReference>
<comment type="caution">
    <text evidence="1">The sequence shown here is derived from an EMBL/GenBank/DDBJ whole genome shotgun (WGS) entry which is preliminary data.</text>
</comment>
<dbReference type="Proteomes" id="UP000673434">
    <property type="component" value="Unassembled WGS sequence"/>
</dbReference>
<keyword evidence="2" id="KW-1185">Reference proteome</keyword>
<gene>
    <name evidence="1" type="ORF">J7S78_14015</name>
</gene>
<dbReference type="EMBL" id="JAGKON010000013">
    <property type="protein sequence ID" value="MBQ0600910.1"/>
    <property type="molecule type" value="Genomic_DNA"/>
</dbReference>
<proteinExistence type="predicted"/>
<accession>A0AAP2FJQ5</accession>
<evidence type="ECO:0000313" key="2">
    <source>
        <dbReference type="Proteomes" id="UP000673434"/>
    </source>
</evidence>
<organism evidence="1 2">
    <name type="scientific">Klebsiella oxytoca</name>
    <dbReference type="NCBI Taxonomy" id="571"/>
    <lineage>
        <taxon>Bacteria</taxon>
        <taxon>Pseudomonadati</taxon>
        <taxon>Pseudomonadota</taxon>
        <taxon>Gammaproteobacteria</taxon>
        <taxon>Enterobacterales</taxon>
        <taxon>Enterobacteriaceae</taxon>
        <taxon>Klebsiella/Raoultella group</taxon>
        <taxon>Klebsiella</taxon>
    </lineage>
</organism>
<name>A0AAP2FJQ5_KLEOX</name>
<protein>
    <submittedName>
        <fullName evidence="1">Uncharacterized protein</fullName>
    </submittedName>
</protein>
<reference evidence="1 2" key="1">
    <citation type="submission" date="2021-03" db="EMBL/GenBank/DDBJ databases">
        <authorList>
            <person name="Stanton E."/>
        </authorList>
    </citation>
    <scope>NUCLEOTIDE SEQUENCE [LARGE SCALE GENOMIC DNA]</scope>
    <source>
        <strain evidence="1 2">2020EL-00037</strain>
    </source>
</reference>